<comment type="pathway">
    <text evidence="1">Siderophore biosynthesis.</text>
</comment>
<dbReference type="GeneID" id="33060470"/>
<dbReference type="InterPro" id="IPR019432">
    <property type="entry name" value="Acyltransferase_MbtK/IucB-like"/>
</dbReference>
<proteinExistence type="predicted"/>
<evidence type="ECO:0000313" key="4">
    <source>
        <dbReference type="Proteomes" id="UP000076104"/>
    </source>
</evidence>
<dbReference type="Proteomes" id="UP000076104">
    <property type="component" value="Chromosome"/>
</dbReference>
<dbReference type="Gene3D" id="3.40.630.30">
    <property type="match status" value="1"/>
</dbReference>
<evidence type="ECO:0000259" key="2">
    <source>
        <dbReference type="SMART" id="SM01006"/>
    </source>
</evidence>
<protein>
    <submittedName>
        <fullName evidence="3">Siderophore synthetase small component, acetyltransferase</fullName>
    </submittedName>
</protein>
<reference evidence="3 4" key="1">
    <citation type="submission" date="2016-03" db="EMBL/GenBank/DDBJ databases">
        <title>Genome sequencing of Psychrobacter alimentarius PAMC 27889.</title>
        <authorList>
            <person name="Lee J."/>
            <person name="Kim O.-S."/>
        </authorList>
    </citation>
    <scope>NUCLEOTIDE SEQUENCE [LARGE SCALE GENOMIC DNA]</scope>
    <source>
        <strain evidence="3 4">PAMC 27889</strain>
    </source>
</reference>
<accession>A0ABM5ZXN5</accession>
<evidence type="ECO:0000256" key="1">
    <source>
        <dbReference type="ARBA" id="ARBA00004924"/>
    </source>
</evidence>
<organism evidence="3 4">
    <name type="scientific">Psychrobacter alimentarius</name>
    <dbReference type="NCBI Taxonomy" id="261164"/>
    <lineage>
        <taxon>Bacteria</taxon>
        <taxon>Pseudomonadati</taxon>
        <taxon>Pseudomonadota</taxon>
        <taxon>Gammaproteobacteria</taxon>
        <taxon>Moraxellales</taxon>
        <taxon>Moraxellaceae</taxon>
        <taxon>Psychrobacter</taxon>
    </lineage>
</organism>
<gene>
    <name evidence="3" type="ORF">A3K91_1224</name>
</gene>
<keyword evidence="4" id="KW-1185">Reference proteome</keyword>
<dbReference type="Pfam" id="PF13523">
    <property type="entry name" value="Acetyltransf_8"/>
    <property type="match status" value="1"/>
</dbReference>
<evidence type="ECO:0000313" key="3">
    <source>
        <dbReference type="EMBL" id="AMT96830.1"/>
    </source>
</evidence>
<dbReference type="SUPFAM" id="SSF55729">
    <property type="entry name" value="Acyl-CoA N-acyltransferases (Nat)"/>
    <property type="match status" value="1"/>
</dbReference>
<dbReference type="PANTHER" id="PTHR31438">
    <property type="entry name" value="LYSINE N-ACYLTRANSFERASE C17G9.06C-RELATED"/>
    <property type="match status" value="1"/>
</dbReference>
<feature type="domain" description="Acyltransferase MbtK/IucB-like conserved" evidence="2">
    <location>
        <begin position="24"/>
        <end position="71"/>
    </location>
</feature>
<dbReference type="SMART" id="SM01006">
    <property type="entry name" value="AlcB"/>
    <property type="match status" value="1"/>
</dbReference>
<sequence length="201" mass="23450">MPTITQNLPDTFAADAYEKTFGLRAVKYPEDMPMLYQWMHAEHVVEQWQLHLPMPQLQVHFEKMLADDHQRLYIVLCEDMPIGYVEIYEGARDRLSHYYKAEENDMGWHLLLGDTAVVGKGYLKPIVMMLSKFVFEHTDAKKIVGEPDSKVEAYKWVADGFAYQLQRLIDMPEKKASLYFCNRDEFFESSGYLKFYGAAAL</sequence>
<dbReference type="RefSeq" id="WP_062844474.1">
    <property type="nucleotide sequence ID" value="NZ_CP014945.1"/>
</dbReference>
<dbReference type="InterPro" id="IPR016181">
    <property type="entry name" value="Acyl_CoA_acyltransferase"/>
</dbReference>
<name>A0ABM5ZXN5_9GAMM</name>
<dbReference type="PANTHER" id="PTHR31438:SF1">
    <property type="entry name" value="LYSINE N-ACYLTRANSFERASE C17G9.06C-RELATED"/>
    <property type="match status" value="1"/>
</dbReference>
<dbReference type="EMBL" id="CP014945">
    <property type="protein sequence ID" value="AMT96830.1"/>
    <property type="molecule type" value="Genomic_DNA"/>
</dbReference>